<dbReference type="AlphaFoldDB" id="A0A0C2M7R6"/>
<protein>
    <submittedName>
        <fullName evidence="2">Retrovirus-related Pol polyprotein</fullName>
    </submittedName>
</protein>
<name>A0A0C2M7R6_THEKT</name>
<feature type="domain" description="Integrase catalytic" evidence="1">
    <location>
        <begin position="32"/>
        <end position="134"/>
    </location>
</feature>
<dbReference type="EMBL" id="JWZT01004803">
    <property type="protein sequence ID" value="KII63030.1"/>
    <property type="molecule type" value="Genomic_DNA"/>
</dbReference>
<sequence length="261" mass="30305">MRDDVINWTKSCVECSVYNDPTAYTKALLKQINTSKRNEILGMDIVGPLPVARGYKYILTIIDRFTKWLSAIPLKETDGLTIADAFIHNYVYIFDIPEAILTDQGKNFKESTVLSMAERVAPITHKEMGSRNEQIKQFYKYDDWPKTLKALCFAYNTSKIDTTGVSPYESIFKKSPTIPIDLMFGWLKTHNIWAERERLSKEFNTVGEIIRKSREHQKKYYDVKLHDPPFSVGDKVYVQYPKKESIDKGRKFARIGKDHSR</sequence>
<evidence type="ECO:0000313" key="2">
    <source>
        <dbReference type="EMBL" id="KII63030.1"/>
    </source>
</evidence>
<evidence type="ECO:0000259" key="1">
    <source>
        <dbReference type="PROSITE" id="PS50994"/>
    </source>
</evidence>
<dbReference type="GO" id="GO:0003676">
    <property type="term" value="F:nucleic acid binding"/>
    <property type="evidence" value="ECO:0007669"/>
    <property type="project" value="InterPro"/>
</dbReference>
<proteinExistence type="predicted"/>
<dbReference type="OMA" id="NIWAERE"/>
<reference evidence="2 3" key="1">
    <citation type="journal article" date="2014" name="Genome Biol. Evol.">
        <title>The genome of the myxosporean Thelohanellus kitauei shows adaptations to nutrient acquisition within its fish host.</title>
        <authorList>
            <person name="Yang Y."/>
            <person name="Xiong J."/>
            <person name="Zhou Z."/>
            <person name="Huo F."/>
            <person name="Miao W."/>
            <person name="Ran C."/>
            <person name="Liu Y."/>
            <person name="Zhang J."/>
            <person name="Feng J."/>
            <person name="Wang M."/>
            <person name="Wang M."/>
            <person name="Wang L."/>
            <person name="Yao B."/>
        </authorList>
    </citation>
    <scope>NUCLEOTIDE SEQUENCE [LARGE SCALE GENOMIC DNA]</scope>
    <source>
        <strain evidence="2">Wuqing</strain>
    </source>
</reference>
<accession>A0A0C2M7R6</accession>
<organism evidence="2 3">
    <name type="scientific">Thelohanellus kitauei</name>
    <name type="common">Myxosporean</name>
    <dbReference type="NCBI Taxonomy" id="669202"/>
    <lineage>
        <taxon>Eukaryota</taxon>
        <taxon>Metazoa</taxon>
        <taxon>Cnidaria</taxon>
        <taxon>Myxozoa</taxon>
        <taxon>Myxosporea</taxon>
        <taxon>Bivalvulida</taxon>
        <taxon>Platysporina</taxon>
        <taxon>Myxobolidae</taxon>
        <taxon>Thelohanellus</taxon>
    </lineage>
</organism>
<keyword evidence="3" id="KW-1185">Reference proteome</keyword>
<dbReference type="InterPro" id="IPR052160">
    <property type="entry name" value="Gypsy_RT_Integrase-like"/>
</dbReference>
<dbReference type="SUPFAM" id="SSF53098">
    <property type="entry name" value="Ribonuclease H-like"/>
    <property type="match status" value="1"/>
</dbReference>
<dbReference type="InterPro" id="IPR012337">
    <property type="entry name" value="RNaseH-like_sf"/>
</dbReference>
<dbReference type="Pfam" id="PF00665">
    <property type="entry name" value="rve"/>
    <property type="match status" value="1"/>
</dbReference>
<gene>
    <name evidence="2" type="ORF">RF11_15477</name>
</gene>
<dbReference type="PROSITE" id="PS50994">
    <property type="entry name" value="INTEGRASE"/>
    <property type="match status" value="1"/>
</dbReference>
<comment type="caution">
    <text evidence="2">The sequence shown here is derived from an EMBL/GenBank/DDBJ whole genome shotgun (WGS) entry which is preliminary data.</text>
</comment>
<dbReference type="InterPro" id="IPR036397">
    <property type="entry name" value="RNaseH_sf"/>
</dbReference>
<dbReference type="InterPro" id="IPR001584">
    <property type="entry name" value="Integrase_cat-core"/>
</dbReference>
<dbReference type="PANTHER" id="PTHR47266">
    <property type="entry name" value="ENDONUCLEASE-RELATED"/>
    <property type="match status" value="1"/>
</dbReference>
<dbReference type="OrthoDB" id="5988675at2759"/>
<dbReference type="Proteomes" id="UP000031668">
    <property type="component" value="Unassembled WGS sequence"/>
</dbReference>
<evidence type="ECO:0000313" key="3">
    <source>
        <dbReference type="Proteomes" id="UP000031668"/>
    </source>
</evidence>
<dbReference type="GO" id="GO:0015074">
    <property type="term" value="P:DNA integration"/>
    <property type="evidence" value="ECO:0007669"/>
    <property type="project" value="InterPro"/>
</dbReference>
<dbReference type="Gene3D" id="3.30.420.10">
    <property type="entry name" value="Ribonuclease H-like superfamily/Ribonuclease H"/>
    <property type="match status" value="1"/>
</dbReference>